<keyword evidence="4" id="KW-1185">Reference proteome</keyword>
<dbReference type="CDD" id="cd00090">
    <property type="entry name" value="HTH_ARSR"/>
    <property type="match status" value="1"/>
</dbReference>
<evidence type="ECO:0000259" key="1">
    <source>
        <dbReference type="PROSITE" id="PS50206"/>
    </source>
</evidence>
<dbReference type="EMBL" id="BAABGZ010000080">
    <property type="protein sequence ID" value="GAA4368716.1"/>
    <property type="molecule type" value="Genomic_DNA"/>
</dbReference>
<dbReference type="SMART" id="SM00418">
    <property type="entry name" value="HTH_ARSR"/>
    <property type="match status" value="1"/>
</dbReference>
<dbReference type="InterPro" id="IPR011991">
    <property type="entry name" value="ArsR-like_HTH"/>
</dbReference>
<name>A0ABP8IRF9_9BACT</name>
<dbReference type="Gene3D" id="3.40.250.10">
    <property type="entry name" value="Rhodanese-like domain"/>
    <property type="match status" value="1"/>
</dbReference>
<dbReference type="PROSITE" id="PS50206">
    <property type="entry name" value="RHODANESE_3"/>
    <property type="match status" value="1"/>
</dbReference>
<feature type="domain" description="HTH arsR-type" evidence="2">
    <location>
        <begin position="6"/>
        <end position="100"/>
    </location>
</feature>
<dbReference type="Pfam" id="PF01022">
    <property type="entry name" value="HTH_5"/>
    <property type="match status" value="1"/>
</dbReference>
<gene>
    <name evidence="3" type="ORF">GCM10023185_41700</name>
</gene>
<dbReference type="InterPro" id="IPR001845">
    <property type="entry name" value="HTH_ArsR_DNA-bd_dom"/>
</dbReference>
<dbReference type="InterPro" id="IPR001763">
    <property type="entry name" value="Rhodanese-like_dom"/>
</dbReference>
<dbReference type="SUPFAM" id="SSF52821">
    <property type="entry name" value="Rhodanese/Cell cycle control phosphatase"/>
    <property type="match status" value="1"/>
</dbReference>
<evidence type="ECO:0000313" key="3">
    <source>
        <dbReference type="EMBL" id="GAA4368716.1"/>
    </source>
</evidence>
<comment type="caution">
    <text evidence="3">The sequence shown here is derived from an EMBL/GenBank/DDBJ whole genome shotgun (WGS) entry which is preliminary data.</text>
</comment>
<dbReference type="NCBIfam" id="NF033788">
    <property type="entry name" value="HTH_metalloreg"/>
    <property type="match status" value="1"/>
</dbReference>
<dbReference type="SMART" id="SM00450">
    <property type="entry name" value="RHOD"/>
    <property type="match status" value="1"/>
</dbReference>
<dbReference type="InterPro" id="IPR036873">
    <property type="entry name" value="Rhodanese-like_dom_sf"/>
</dbReference>
<feature type="domain" description="Rhodanese" evidence="1">
    <location>
        <begin position="130"/>
        <end position="219"/>
    </location>
</feature>
<dbReference type="PANTHER" id="PTHR43031:SF1">
    <property type="entry name" value="PYRIDINE NUCLEOTIDE-DISULPHIDE OXIDOREDUCTASE"/>
    <property type="match status" value="1"/>
</dbReference>
<evidence type="ECO:0000259" key="2">
    <source>
        <dbReference type="PROSITE" id="PS50987"/>
    </source>
</evidence>
<dbReference type="RefSeq" id="WP_345238090.1">
    <property type="nucleotide sequence ID" value="NZ_BAABGZ010000080.1"/>
</dbReference>
<dbReference type="SUPFAM" id="SSF46785">
    <property type="entry name" value="Winged helix' DNA-binding domain"/>
    <property type="match status" value="1"/>
</dbReference>
<dbReference type="Proteomes" id="UP001501153">
    <property type="component" value="Unassembled WGS sequence"/>
</dbReference>
<reference evidence="4" key="1">
    <citation type="journal article" date="2019" name="Int. J. Syst. Evol. Microbiol.">
        <title>The Global Catalogue of Microorganisms (GCM) 10K type strain sequencing project: providing services to taxonomists for standard genome sequencing and annotation.</title>
        <authorList>
            <consortium name="The Broad Institute Genomics Platform"/>
            <consortium name="The Broad Institute Genome Sequencing Center for Infectious Disease"/>
            <person name="Wu L."/>
            <person name="Ma J."/>
        </authorList>
    </citation>
    <scope>NUCLEOTIDE SEQUENCE [LARGE SCALE GENOMIC DNA]</scope>
    <source>
        <strain evidence="4">JCM 17923</strain>
    </source>
</reference>
<dbReference type="PANTHER" id="PTHR43031">
    <property type="entry name" value="FAD-DEPENDENT OXIDOREDUCTASE"/>
    <property type="match status" value="1"/>
</dbReference>
<proteinExistence type="predicted"/>
<dbReference type="InterPro" id="IPR036390">
    <property type="entry name" value="WH_DNA-bd_sf"/>
</dbReference>
<dbReference type="InterPro" id="IPR036388">
    <property type="entry name" value="WH-like_DNA-bd_sf"/>
</dbReference>
<accession>A0ABP8IRF9</accession>
<dbReference type="Gene3D" id="1.10.10.10">
    <property type="entry name" value="Winged helix-like DNA-binding domain superfamily/Winged helix DNA-binding domain"/>
    <property type="match status" value="1"/>
</dbReference>
<protein>
    <submittedName>
        <fullName evidence="3">Metalloregulator ArsR/SmtB family transcription factor</fullName>
    </submittedName>
</protein>
<dbReference type="InterPro" id="IPR050229">
    <property type="entry name" value="GlpE_sulfurtransferase"/>
</dbReference>
<dbReference type="PRINTS" id="PR00778">
    <property type="entry name" value="HTHARSR"/>
</dbReference>
<organism evidence="3 4">
    <name type="scientific">Hymenobacter saemangeumensis</name>
    <dbReference type="NCBI Taxonomy" id="1084522"/>
    <lineage>
        <taxon>Bacteria</taxon>
        <taxon>Pseudomonadati</taxon>
        <taxon>Bacteroidota</taxon>
        <taxon>Cytophagia</taxon>
        <taxon>Cytophagales</taxon>
        <taxon>Hymenobacteraceae</taxon>
        <taxon>Hymenobacter</taxon>
    </lineage>
</organism>
<sequence length="220" mass="24772">MEKRAYKDQVYGALADLTKALANPRRLEIVDLLAQGEFAVEDIARETGLSIANTSQHLQVLKGVQLVSATRDGHYLRYRLANPDVYAAWQLLRTYGLNRQANIARVVHDFRSQREVLQTVSIDELLGKLNDEGVVLLDVRPSDEYGQGHLPGAVSMPIGELLERLEELPRTGTIIAYCRGPFCVFADEAVQLLTSRGYPAQRLEEGFPDWKHRQLPYELA</sequence>
<dbReference type="Pfam" id="PF00581">
    <property type="entry name" value="Rhodanese"/>
    <property type="match status" value="1"/>
</dbReference>
<dbReference type="PROSITE" id="PS50987">
    <property type="entry name" value="HTH_ARSR_2"/>
    <property type="match status" value="1"/>
</dbReference>
<evidence type="ECO:0000313" key="4">
    <source>
        <dbReference type="Proteomes" id="UP001501153"/>
    </source>
</evidence>
<dbReference type="CDD" id="cd00158">
    <property type="entry name" value="RHOD"/>
    <property type="match status" value="1"/>
</dbReference>